<dbReference type="PANTHER" id="PTHR30250">
    <property type="entry name" value="PST FAMILY PREDICTED COLANIC ACID TRANSPORTER"/>
    <property type="match status" value="1"/>
</dbReference>
<feature type="transmembrane region" description="Helical" evidence="6">
    <location>
        <begin position="253"/>
        <end position="275"/>
    </location>
</feature>
<dbReference type="EMBL" id="MFTT01000021">
    <property type="protein sequence ID" value="OGI69669.1"/>
    <property type="molecule type" value="Genomic_DNA"/>
</dbReference>
<dbReference type="InterPro" id="IPR050833">
    <property type="entry name" value="Poly_Biosynth_Transport"/>
</dbReference>
<evidence type="ECO:0000313" key="8">
    <source>
        <dbReference type="Proteomes" id="UP000178059"/>
    </source>
</evidence>
<dbReference type="STRING" id="1801743.A2824_03060"/>
<keyword evidence="4 6" id="KW-1133">Transmembrane helix</keyword>
<feature type="transmembrane region" description="Helical" evidence="6">
    <location>
        <begin position="396"/>
        <end position="415"/>
    </location>
</feature>
<sequence length="455" mass="50744">MVLPFLKNDYAKWSLIVLTGSLFASFLNYAFTLIMGRMLSPSFFGEVSAIFGLMVIIVAPTQAISNYISRHISFLAGKKDYLTAKVWLRKVSRSVFFFSLALLFLFWLAVPMLSRFLAIDPLPLIVFSFSIPFAFMLTVYAGALQGLKSFKAFSFQNILGAALKLSLAVIFVYIGLFVPGVMLALAVSLGAVCFYNYTKIKSLTSFTPHTSEDTLGEAIKSIFFRQRRIRLWRTKSFPPVFARALVELKRWRAGLTVFLAALLVAFISNIDVILAKHFFEPQLAGEYAALSAVGKILIYIASAFVTVMFVVVSESHTASSPRTFKAFRSALGYITAVSLPVIFVFGFAPNIVVRIFFGATYIKIAPHLPIFSIAMFLLSLSIAFVHYFLAIRNNSFLFPFAAGALLQIVLISLYHSSIQNIVISVLWSSTFLLFALVANYFLYGKFQTKRESGKI</sequence>
<evidence type="ECO:0000256" key="1">
    <source>
        <dbReference type="ARBA" id="ARBA00004651"/>
    </source>
</evidence>
<evidence type="ECO:0000313" key="7">
    <source>
        <dbReference type="EMBL" id="OGI69669.1"/>
    </source>
</evidence>
<evidence type="ECO:0000256" key="3">
    <source>
        <dbReference type="ARBA" id="ARBA00022692"/>
    </source>
</evidence>
<evidence type="ECO:0000256" key="2">
    <source>
        <dbReference type="ARBA" id="ARBA00022475"/>
    </source>
</evidence>
<feature type="transmembrane region" description="Helical" evidence="6">
    <location>
        <begin position="421"/>
        <end position="442"/>
    </location>
</feature>
<feature type="transmembrane region" description="Helical" evidence="6">
    <location>
        <begin position="333"/>
        <end position="357"/>
    </location>
</feature>
<feature type="transmembrane region" description="Helical" evidence="6">
    <location>
        <begin position="124"/>
        <end position="143"/>
    </location>
</feature>
<feature type="transmembrane region" description="Helical" evidence="6">
    <location>
        <begin position="47"/>
        <end position="69"/>
    </location>
</feature>
<comment type="caution">
    <text evidence="7">The sequence shown here is derived from an EMBL/GenBank/DDBJ whole genome shotgun (WGS) entry which is preliminary data.</text>
</comment>
<gene>
    <name evidence="7" type="ORF">A2824_03060</name>
</gene>
<organism evidence="7 8">
    <name type="scientific">Candidatus Nomurabacteria bacterium RIFCSPHIGHO2_01_FULL_42_16</name>
    <dbReference type="NCBI Taxonomy" id="1801743"/>
    <lineage>
        <taxon>Bacteria</taxon>
        <taxon>Candidatus Nomuraibacteriota</taxon>
    </lineage>
</organism>
<keyword evidence="3 6" id="KW-0812">Transmembrane</keyword>
<feature type="transmembrane region" description="Helical" evidence="6">
    <location>
        <begin position="287"/>
        <end position="312"/>
    </location>
</feature>
<dbReference type="GO" id="GO:0005886">
    <property type="term" value="C:plasma membrane"/>
    <property type="evidence" value="ECO:0007669"/>
    <property type="project" value="UniProtKB-SubCell"/>
</dbReference>
<feature type="transmembrane region" description="Helical" evidence="6">
    <location>
        <begin position="95"/>
        <end position="118"/>
    </location>
</feature>
<name>A0A1F6VJC2_9BACT</name>
<dbReference type="PANTHER" id="PTHR30250:SF28">
    <property type="entry name" value="POLYSACCHARIDE BIOSYNTHESIS PROTEIN"/>
    <property type="match status" value="1"/>
</dbReference>
<evidence type="ECO:0000256" key="5">
    <source>
        <dbReference type="ARBA" id="ARBA00023136"/>
    </source>
</evidence>
<proteinExistence type="predicted"/>
<evidence type="ECO:0000256" key="4">
    <source>
        <dbReference type="ARBA" id="ARBA00022989"/>
    </source>
</evidence>
<feature type="transmembrane region" description="Helical" evidence="6">
    <location>
        <begin position="12"/>
        <end position="35"/>
    </location>
</feature>
<protein>
    <submittedName>
        <fullName evidence="7">Uncharacterized protein</fullName>
    </submittedName>
</protein>
<feature type="transmembrane region" description="Helical" evidence="6">
    <location>
        <begin position="180"/>
        <end position="197"/>
    </location>
</feature>
<comment type="subcellular location">
    <subcellularLocation>
        <location evidence="1">Cell membrane</location>
        <topology evidence="1">Multi-pass membrane protein</topology>
    </subcellularLocation>
</comment>
<feature type="transmembrane region" description="Helical" evidence="6">
    <location>
        <begin position="155"/>
        <end position="174"/>
    </location>
</feature>
<feature type="transmembrane region" description="Helical" evidence="6">
    <location>
        <begin position="369"/>
        <end position="389"/>
    </location>
</feature>
<accession>A0A1F6VJC2</accession>
<evidence type="ECO:0000256" key="6">
    <source>
        <dbReference type="SAM" id="Phobius"/>
    </source>
</evidence>
<dbReference type="AlphaFoldDB" id="A0A1F6VJC2"/>
<reference evidence="7 8" key="1">
    <citation type="journal article" date="2016" name="Nat. Commun.">
        <title>Thousands of microbial genomes shed light on interconnected biogeochemical processes in an aquifer system.</title>
        <authorList>
            <person name="Anantharaman K."/>
            <person name="Brown C.T."/>
            <person name="Hug L.A."/>
            <person name="Sharon I."/>
            <person name="Castelle C.J."/>
            <person name="Probst A.J."/>
            <person name="Thomas B.C."/>
            <person name="Singh A."/>
            <person name="Wilkins M.J."/>
            <person name="Karaoz U."/>
            <person name="Brodie E.L."/>
            <person name="Williams K.H."/>
            <person name="Hubbard S.S."/>
            <person name="Banfield J.F."/>
        </authorList>
    </citation>
    <scope>NUCLEOTIDE SEQUENCE [LARGE SCALE GENOMIC DNA]</scope>
</reference>
<dbReference type="Proteomes" id="UP000178059">
    <property type="component" value="Unassembled WGS sequence"/>
</dbReference>
<keyword evidence="2" id="KW-1003">Cell membrane</keyword>
<keyword evidence="5 6" id="KW-0472">Membrane</keyword>